<accession>A0A402A5N0</accession>
<evidence type="ECO:0000256" key="4">
    <source>
        <dbReference type="ARBA" id="ARBA00022692"/>
    </source>
</evidence>
<keyword evidence="11" id="KW-1185">Reference proteome</keyword>
<evidence type="ECO:0000256" key="5">
    <source>
        <dbReference type="ARBA" id="ARBA00022989"/>
    </source>
</evidence>
<dbReference type="InterPro" id="IPR035973">
    <property type="entry name" value="Cyt_c_oxidase_su3-like_sf"/>
</dbReference>
<proteinExistence type="inferred from homology"/>
<dbReference type="SUPFAM" id="SSF81452">
    <property type="entry name" value="Cytochrome c oxidase subunit III-like"/>
    <property type="match status" value="1"/>
</dbReference>
<protein>
    <recommendedName>
        <fullName evidence="9">Heme-copper oxidase subunit III family profile domain-containing protein</fullName>
    </recommendedName>
</protein>
<keyword evidence="3" id="KW-1003">Cell membrane</keyword>
<comment type="caution">
    <text evidence="10">The sequence shown here is derived from an EMBL/GenBank/DDBJ whole genome shotgun (WGS) entry which is preliminary data.</text>
</comment>
<dbReference type="GO" id="GO:0004129">
    <property type="term" value="F:cytochrome-c oxidase activity"/>
    <property type="evidence" value="ECO:0007669"/>
    <property type="project" value="InterPro"/>
</dbReference>
<sequence length="214" mass="23746">MSSAHGEQVRVFEEQGHEEGGRSLNWWGMIFFIASEALIFANLIAVFLYLYIRDGANWQLPEAEILGSHLPAAAFPAGLNTIILLSSSIFMHMAGSAIRKGNQRKMIIGLIGTIVLGLIFLGGQVYEYVDFYGQNFTMTLGTKGSAFYTITGFHGIHVSIGALFLIICLIRGIRGDFTAKNHFAVEAAEMYWHFVDGVWIFVFSVVYLLPLLRG</sequence>
<dbReference type="InterPro" id="IPR013833">
    <property type="entry name" value="Cyt_c_oxidase_su3_a-hlx"/>
</dbReference>
<evidence type="ECO:0000256" key="2">
    <source>
        <dbReference type="ARBA" id="ARBA00010581"/>
    </source>
</evidence>
<organism evidence="10 11">
    <name type="scientific">Tengunoibacter tsumagoiensis</name>
    <dbReference type="NCBI Taxonomy" id="2014871"/>
    <lineage>
        <taxon>Bacteria</taxon>
        <taxon>Bacillati</taxon>
        <taxon>Chloroflexota</taxon>
        <taxon>Ktedonobacteria</taxon>
        <taxon>Ktedonobacterales</taxon>
        <taxon>Dictyobacteraceae</taxon>
        <taxon>Tengunoibacter</taxon>
    </lineage>
</organism>
<keyword evidence="4 7" id="KW-0812">Transmembrane</keyword>
<dbReference type="InterPro" id="IPR024791">
    <property type="entry name" value="Cyt_c/ubiquinol_Oxase_su3"/>
</dbReference>
<feature type="transmembrane region" description="Helical" evidence="8">
    <location>
        <begin position="106"/>
        <end position="126"/>
    </location>
</feature>
<dbReference type="AlphaFoldDB" id="A0A402A5N0"/>
<dbReference type="GO" id="GO:0005886">
    <property type="term" value="C:plasma membrane"/>
    <property type="evidence" value="ECO:0007669"/>
    <property type="project" value="UniProtKB-SubCell"/>
</dbReference>
<dbReference type="PANTHER" id="PTHR11403:SF2">
    <property type="entry name" value="CYTOCHROME BO(3) UBIQUINOL OXIDASE SUBUNIT 3"/>
    <property type="match status" value="1"/>
</dbReference>
<dbReference type="PANTHER" id="PTHR11403">
    <property type="entry name" value="CYTOCHROME C OXIDASE SUBUNIT III"/>
    <property type="match status" value="1"/>
</dbReference>
<feature type="transmembrane region" description="Helical" evidence="8">
    <location>
        <begin position="191"/>
        <end position="212"/>
    </location>
</feature>
<feature type="transmembrane region" description="Helical" evidence="8">
    <location>
        <begin position="72"/>
        <end position="94"/>
    </location>
</feature>
<comment type="subcellular location">
    <subcellularLocation>
        <location evidence="1 7">Cell membrane</location>
        <topology evidence="1 7">Multi-pass membrane protein</topology>
    </subcellularLocation>
</comment>
<comment type="similarity">
    <text evidence="2 7">Belongs to the cytochrome c oxidase subunit 3 family.</text>
</comment>
<name>A0A402A5N0_9CHLR</name>
<gene>
    <name evidence="10" type="ORF">KTT_42480</name>
</gene>
<evidence type="ECO:0000313" key="11">
    <source>
        <dbReference type="Proteomes" id="UP000287352"/>
    </source>
</evidence>
<evidence type="ECO:0000256" key="3">
    <source>
        <dbReference type="ARBA" id="ARBA00022475"/>
    </source>
</evidence>
<dbReference type="CDD" id="cd00386">
    <property type="entry name" value="Heme_Cu_Oxidase_III_like"/>
    <property type="match status" value="1"/>
</dbReference>
<evidence type="ECO:0000259" key="9">
    <source>
        <dbReference type="PROSITE" id="PS50253"/>
    </source>
</evidence>
<feature type="domain" description="Heme-copper oxidase subunit III family profile" evidence="9">
    <location>
        <begin position="27"/>
        <end position="211"/>
    </location>
</feature>
<evidence type="ECO:0000313" key="10">
    <source>
        <dbReference type="EMBL" id="GCE14389.1"/>
    </source>
</evidence>
<keyword evidence="6 8" id="KW-0472">Membrane</keyword>
<feature type="transmembrane region" description="Helical" evidence="8">
    <location>
        <begin position="26"/>
        <end position="52"/>
    </location>
</feature>
<keyword evidence="5 8" id="KW-1133">Transmembrane helix</keyword>
<dbReference type="Gene3D" id="1.20.120.80">
    <property type="entry name" value="Cytochrome c oxidase, subunit III, four-helix bundle"/>
    <property type="match status" value="1"/>
</dbReference>
<evidence type="ECO:0000256" key="8">
    <source>
        <dbReference type="SAM" id="Phobius"/>
    </source>
</evidence>
<reference evidence="11" key="1">
    <citation type="submission" date="2018-12" db="EMBL/GenBank/DDBJ databases">
        <title>Tengunoibacter tsumagoiensis gen. nov., sp. nov., Dictyobacter kobayashii sp. nov., D. alpinus sp. nov., and D. joshuensis sp. nov. and description of Dictyobacteraceae fam. nov. within the order Ktedonobacterales isolated from Tengu-no-mugimeshi.</title>
        <authorList>
            <person name="Wang C.M."/>
            <person name="Zheng Y."/>
            <person name="Sakai Y."/>
            <person name="Toyoda A."/>
            <person name="Minakuchi Y."/>
            <person name="Abe K."/>
            <person name="Yokota A."/>
            <person name="Yabe S."/>
        </authorList>
    </citation>
    <scope>NUCLEOTIDE SEQUENCE [LARGE SCALE GENOMIC DNA]</scope>
    <source>
        <strain evidence="11">Uno3</strain>
    </source>
</reference>
<dbReference type="FunFam" id="1.20.120.80:FF:000001">
    <property type="entry name" value="Cytochrome (Ubi)quinol oxidase subunit III"/>
    <property type="match status" value="1"/>
</dbReference>
<dbReference type="OrthoDB" id="9810850at2"/>
<evidence type="ECO:0000256" key="1">
    <source>
        <dbReference type="ARBA" id="ARBA00004651"/>
    </source>
</evidence>
<dbReference type="RefSeq" id="WP_126581800.1">
    <property type="nucleotide sequence ID" value="NZ_BIFR01000001.1"/>
</dbReference>
<dbReference type="EMBL" id="BIFR01000001">
    <property type="protein sequence ID" value="GCE14389.1"/>
    <property type="molecule type" value="Genomic_DNA"/>
</dbReference>
<evidence type="ECO:0000256" key="7">
    <source>
        <dbReference type="RuleBase" id="RU003376"/>
    </source>
</evidence>
<evidence type="ECO:0000256" key="6">
    <source>
        <dbReference type="ARBA" id="ARBA00023136"/>
    </source>
</evidence>
<feature type="transmembrane region" description="Helical" evidence="8">
    <location>
        <begin position="146"/>
        <end position="170"/>
    </location>
</feature>
<dbReference type="InterPro" id="IPR000298">
    <property type="entry name" value="Cyt_c_oxidase-like_su3"/>
</dbReference>
<dbReference type="PROSITE" id="PS50253">
    <property type="entry name" value="COX3"/>
    <property type="match status" value="1"/>
</dbReference>
<dbReference type="Pfam" id="PF00510">
    <property type="entry name" value="COX3"/>
    <property type="match status" value="1"/>
</dbReference>
<dbReference type="GO" id="GO:0019646">
    <property type="term" value="P:aerobic electron transport chain"/>
    <property type="evidence" value="ECO:0007669"/>
    <property type="project" value="InterPro"/>
</dbReference>
<dbReference type="Proteomes" id="UP000287352">
    <property type="component" value="Unassembled WGS sequence"/>
</dbReference>